<evidence type="ECO:0000256" key="4">
    <source>
        <dbReference type="ARBA" id="ARBA00022516"/>
    </source>
</evidence>
<evidence type="ECO:0000256" key="9">
    <source>
        <dbReference type="ARBA" id="ARBA00048975"/>
    </source>
</evidence>
<dbReference type="PANTHER" id="PTHR30372">
    <property type="entry name" value="LIPID-A-DISACCHARIDE SYNTHASE"/>
    <property type="match status" value="1"/>
</dbReference>
<dbReference type="SUPFAM" id="SSF53756">
    <property type="entry name" value="UDP-Glycosyltransferase/glycogen phosphorylase"/>
    <property type="match status" value="1"/>
</dbReference>
<dbReference type="Pfam" id="PF02684">
    <property type="entry name" value="LpxB"/>
    <property type="match status" value="1"/>
</dbReference>
<keyword evidence="4" id="KW-0444">Lipid biosynthesis</keyword>
<keyword evidence="12" id="KW-1185">Reference proteome</keyword>
<sequence>MRYFLVAGEASGDLHAGELISALRKLDPEAEFAFMGGEAMAKAAGTSPILHYKKIAYMGFGPVIRNYRSIRHAAREIQRAMLRFAPDRVIAIDSSGFNLRYILSFAYKALPEAKRFYYIAPKVWAWKTDRVKLLRKYCHEVLSILPFEEAFFLNHNIPCTYVGNPTVEELAPYCSTDGHIGSNNQHQLPISEKRPLIALLPGSRKQEIRRNLKLMTEVAASFTDYHFVIAAAPGIEDSFYTPYLTDHVSIVRNSTYALLATSKAALVTSGTATLETALIGTPQVVIYRINGQRILNYLFDKLIKVPYISLVNLIAGREVVTELLAADATVQRIRKELTKILQPAHAEEIRKGYEQVRVTLGKKNAAMGAAQRIYYY</sequence>
<name>A0ABQ0E2V2_9PORP</name>
<evidence type="ECO:0000313" key="11">
    <source>
        <dbReference type="EMBL" id="GAB1251982.1"/>
    </source>
</evidence>
<evidence type="ECO:0000256" key="10">
    <source>
        <dbReference type="NCBIfam" id="TIGR00215"/>
    </source>
</evidence>
<proteinExistence type="predicted"/>
<evidence type="ECO:0000256" key="5">
    <source>
        <dbReference type="ARBA" id="ARBA00022556"/>
    </source>
</evidence>
<evidence type="ECO:0000256" key="2">
    <source>
        <dbReference type="ARBA" id="ARBA00012687"/>
    </source>
</evidence>
<comment type="function">
    <text evidence="1">Condensation of UDP-2,3-diacylglucosamine and 2,3-diacylglucosamine-1-phosphate to form lipid A disaccharide, a precursor of lipid A, a phosphorylated glycolipid that anchors the lipopolysaccharide to the outer membrane of the cell.</text>
</comment>
<reference evidence="11 12" key="1">
    <citation type="journal article" date="2025" name="Int. J. Syst. Evol. Microbiol.">
        <title>Desulfovibrio falkowii sp. nov., Porphyromonas miyakawae sp. nov., Mediterraneibacter flintii sp. nov. and Owariibacterium komagatae gen. nov., sp. nov., isolated from human faeces.</title>
        <authorList>
            <person name="Hamaguchi T."/>
            <person name="Ohara M."/>
            <person name="Hisatomi A."/>
            <person name="Sekiguchi K."/>
            <person name="Takeda J.I."/>
            <person name="Ueyama J."/>
            <person name="Ito M."/>
            <person name="Nishiwaki H."/>
            <person name="Ogi T."/>
            <person name="Hirayama M."/>
            <person name="Ohkuma M."/>
            <person name="Sakamoto M."/>
            <person name="Ohno K."/>
        </authorList>
    </citation>
    <scope>NUCLEOTIDE SEQUENCE [LARGE SCALE GENOMIC DNA]</scope>
    <source>
        <strain evidence="11 12">13CB11C</strain>
    </source>
</reference>
<keyword evidence="5" id="KW-0441">Lipid A biosynthesis</keyword>
<dbReference type="NCBIfam" id="TIGR00215">
    <property type="entry name" value="lpxB"/>
    <property type="match status" value="1"/>
</dbReference>
<evidence type="ECO:0000256" key="6">
    <source>
        <dbReference type="ARBA" id="ARBA00022676"/>
    </source>
</evidence>
<dbReference type="RefSeq" id="WP_411915754.1">
    <property type="nucleotide sequence ID" value="NZ_BAAFSF010000004.1"/>
</dbReference>
<evidence type="ECO:0000256" key="1">
    <source>
        <dbReference type="ARBA" id="ARBA00002056"/>
    </source>
</evidence>
<evidence type="ECO:0000256" key="8">
    <source>
        <dbReference type="ARBA" id="ARBA00023098"/>
    </source>
</evidence>
<evidence type="ECO:0000256" key="3">
    <source>
        <dbReference type="ARBA" id="ARBA00020902"/>
    </source>
</evidence>
<keyword evidence="8" id="KW-0443">Lipid metabolism</keyword>
<dbReference type="EMBL" id="BAAFSF010000004">
    <property type="protein sequence ID" value="GAB1251982.1"/>
    <property type="molecule type" value="Genomic_DNA"/>
</dbReference>
<evidence type="ECO:0000256" key="7">
    <source>
        <dbReference type="ARBA" id="ARBA00022679"/>
    </source>
</evidence>
<keyword evidence="6" id="KW-0328">Glycosyltransferase</keyword>
<organism evidence="11 12">
    <name type="scientific">Porphyromonas miyakawae</name>
    <dbReference type="NCBI Taxonomy" id="3137470"/>
    <lineage>
        <taxon>Bacteria</taxon>
        <taxon>Pseudomonadati</taxon>
        <taxon>Bacteroidota</taxon>
        <taxon>Bacteroidia</taxon>
        <taxon>Bacteroidales</taxon>
        <taxon>Porphyromonadaceae</taxon>
        <taxon>Porphyromonas</taxon>
    </lineage>
</organism>
<evidence type="ECO:0000313" key="12">
    <source>
        <dbReference type="Proteomes" id="UP001628220"/>
    </source>
</evidence>
<protein>
    <recommendedName>
        <fullName evidence="3 10">Lipid-A-disaccharide synthase</fullName>
        <ecNumber evidence="2 10">2.4.1.182</ecNumber>
    </recommendedName>
</protein>
<keyword evidence="7" id="KW-0808">Transferase</keyword>
<accession>A0ABQ0E2V2</accession>
<comment type="catalytic activity">
    <reaction evidence="9">
        <text>a lipid X + a UDP-2-N,3-O-bis[(3R)-3-hydroxyacyl]-alpha-D-glucosamine = a lipid A disaccharide + UDP + H(+)</text>
        <dbReference type="Rhea" id="RHEA:67828"/>
        <dbReference type="ChEBI" id="CHEBI:15378"/>
        <dbReference type="ChEBI" id="CHEBI:58223"/>
        <dbReference type="ChEBI" id="CHEBI:137748"/>
        <dbReference type="ChEBI" id="CHEBI:176338"/>
        <dbReference type="ChEBI" id="CHEBI:176343"/>
        <dbReference type="EC" id="2.4.1.182"/>
    </reaction>
</comment>
<comment type="caution">
    <text evidence="11">The sequence shown here is derived from an EMBL/GenBank/DDBJ whole genome shotgun (WGS) entry which is preliminary data.</text>
</comment>
<dbReference type="InterPro" id="IPR003835">
    <property type="entry name" value="Glyco_trans_19"/>
</dbReference>
<dbReference type="PANTHER" id="PTHR30372:SF4">
    <property type="entry name" value="LIPID-A-DISACCHARIDE SYNTHASE, MITOCHONDRIAL-RELATED"/>
    <property type="match status" value="1"/>
</dbReference>
<dbReference type="EC" id="2.4.1.182" evidence="2 10"/>
<dbReference type="Proteomes" id="UP001628220">
    <property type="component" value="Unassembled WGS sequence"/>
</dbReference>
<gene>
    <name evidence="11" type="primary">lpxB</name>
    <name evidence="11" type="ORF">Tsumi_10880</name>
</gene>